<gene>
    <name evidence="1" type="ORF">E5331_08420</name>
</gene>
<comment type="caution">
    <text evidence="1">The sequence shown here is derived from an EMBL/GenBank/DDBJ whole genome shotgun (WGS) entry which is preliminary data.</text>
</comment>
<protein>
    <submittedName>
        <fullName evidence="1">Uncharacterized protein</fullName>
    </submittedName>
</protein>
<evidence type="ECO:0000313" key="1">
    <source>
        <dbReference type="EMBL" id="TGY78819.1"/>
    </source>
</evidence>
<dbReference type="EMBL" id="SRYB01000010">
    <property type="protein sequence ID" value="TGY78819.1"/>
    <property type="molecule type" value="Genomic_DNA"/>
</dbReference>
<reference evidence="1" key="1">
    <citation type="submission" date="2019-04" db="EMBL/GenBank/DDBJ databases">
        <title>Microbes associate with the intestines of laboratory mice.</title>
        <authorList>
            <person name="Navarre W."/>
            <person name="Wong E."/>
            <person name="Huang K."/>
            <person name="Tropini C."/>
            <person name="Ng K."/>
            <person name="Yu B."/>
        </authorList>
    </citation>
    <scope>NUCLEOTIDE SEQUENCE</scope>
    <source>
        <strain evidence="1">NM04_E33</strain>
    </source>
</reference>
<keyword evidence="2" id="KW-1185">Reference proteome</keyword>
<accession>A0AC61RDT9</accession>
<sequence length="358" mass="40382">MHIVNIKNKSLIPALLFAGLMTTGCTMVTDDLDPCPALLRIKFEYDYNIKWADAFRHEVKSVNVWAFTPDGRLAWNGEASGETLASSSFYLDTPLTEGEYDFVTWCGLKDNNGFDLATYTPTTKEELEVTLRTVEKDGRNVSDIRLPGLYHGYVSDFEYEVDPNNPTVKTVVFSLMKDTKDIRVMLQHLDGSPIENRDFSVSITYDDGEYAWDNSLLPSPVISYEPWEVRYGVITTPDDEPGAGNGSRSLLTRDDGTISSVATLLFDLSTGRLMADDENKAILTIHRNWDNRDIVRIPLINYLLLVKGHYGDISDQEYLDRQDDYSIVFFIDKNSNWASAAGIFINSWAVVPPQDLPL</sequence>
<evidence type="ECO:0000313" key="2">
    <source>
        <dbReference type="Proteomes" id="UP000306319"/>
    </source>
</evidence>
<organism evidence="1 2">
    <name type="scientific">Lepagella muris</name>
    <dbReference type="NCBI Taxonomy" id="3032870"/>
    <lineage>
        <taxon>Bacteria</taxon>
        <taxon>Pseudomonadati</taxon>
        <taxon>Bacteroidota</taxon>
        <taxon>Bacteroidia</taxon>
        <taxon>Bacteroidales</taxon>
        <taxon>Muribaculaceae</taxon>
        <taxon>Lepagella</taxon>
    </lineage>
</organism>
<proteinExistence type="predicted"/>
<dbReference type="Proteomes" id="UP000306319">
    <property type="component" value="Unassembled WGS sequence"/>
</dbReference>
<name>A0AC61RDT9_9BACT</name>